<organism evidence="2 3">
    <name type="scientific">Rotaria magnacalcarata</name>
    <dbReference type="NCBI Taxonomy" id="392030"/>
    <lineage>
        <taxon>Eukaryota</taxon>
        <taxon>Metazoa</taxon>
        <taxon>Spiralia</taxon>
        <taxon>Gnathifera</taxon>
        <taxon>Rotifera</taxon>
        <taxon>Eurotatoria</taxon>
        <taxon>Bdelloidea</taxon>
        <taxon>Philodinida</taxon>
        <taxon>Philodinidae</taxon>
        <taxon>Rotaria</taxon>
    </lineage>
</organism>
<dbReference type="EMBL" id="CAJOBI010036949">
    <property type="protein sequence ID" value="CAF4304407.1"/>
    <property type="molecule type" value="Genomic_DNA"/>
</dbReference>
<keyword evidence="1" id="KW-0732">Signal</keyword>
<dbReference type="Proteomes" id="UP000676336">
    <property type="component" value="Unassembled WGS sequence"/>
</dbReference>
<sequence>MSLTTIAILLSLYFVGTSFAATCPTIVTQANVDVEQYTGL</sequence>
<dbReference type="AlphaFoldDB" id="A0A8S2TTM9"/>
<feature type="signal peptide" evidence="1">
    <location>
        <begin position="1"/>
        <end position="20"/>
    </location>
</feature>
<evidence type="ECO:0000256" key="1">
    <source>
        <dbReference type="SAM" id="SignalP"/>
    </source>
</evidence>
<name>A0A8S2TTM9_9BILA</name>
<accession>A0A8S2TTM9</accession>
<feature type="non-terminal residue" evidence="2">
    <location>
        <position position="1"/>
    </location>
</feature>
<gene>
    <name evidence="2" type="ORF">SMN809_LOCUS26251</name>
</gene>
<feature type="chain" id="PRO_5035803208" evidence="1">
    <location>
        <begin position="21"/>
        <end position="40"/>
    </location>
</feature>
<evidence type="ECO:0000313" key="3">
    <source>
        <dbReference type="Proteomes" id="UP000676336"/>
    </source>
</evidence>
<proteinExistence type="predicted"/>
<reference evidence="2" key="1">
    <citation type="submission" date="2021-02" db="EMBL/GenBank/DDBJ databases">
        <authorList>
            <person name="Nowell W R."/>
        </authorList>
    </citation>
    <scope>NUCLEOTIDE SEQUENCE</scope>
</reference>
<protein>
    <submittedName>
        <fullName evidence="2">Uncharacterized protein</fullName>
    </submittedName>
</protein>
<comment type="caution">
    <text evidence="2">The sequence shown here is derived from an EMBL/GenBank/DDBJ whole genome shotgun (WGS) entry which is preliminary data.</text>
</comment>
<evidence type="ECO:0000313" key="2">
    <source>
        <dbReference type="EMBL" id="CAF4304407.1"/>
    </source>
</evidence>